<dbReference type="RefSeq" id="WP_091402438.1">
    <property type="nucleotide sequence ID" value="NZ_FMYV01000001.1"/>
</dbReference>
<dbReference type="STRING" id="28234.SAMN04488588_0455"/>
<evidence type="ECO:0000313" key="2">
    <source>
        <dbReference type="EMBL" id="SDC08831.1"/>
    </source>
</evidence>
<dbReference type="AlphaFoldDB" id="A0A1G6IQX2"/>
<feature type="transmembrane region" description="Helical" evidence="1">
    <location>
        <begin position="48"/>
        <end position="69"/>
    </location>
</feature>
<keyword evidence="1" id="KW-1133">Transmembrane helix</keyword>
<organism evidence="2 4">
    <name type="scientific">Geotoga petraea</name>
    <dbReference type="NCBI Taxonomy" id="28234"/>
    <lineage>
        <taxon>Bacteria</taxon>
        <taxon>Thermotogati</taxon>
        <taxon>Thermotogota</taxon>
        <taxon>Thermotogae</taxon>
        <taxon>Petrotogales</taxon>
        <taxon>Petrotogaceae</taxon>
        <taxon>Geotoga</taxon>
    </lineage>
</organism>
<evidence type="ECO:0000313" key="3">
    <source>
        <dbReference type="EMBL" id="TGG89275.1"/>
    </source>
</evidence>
<proteinExistence type="predicted"/>
<keyword evidence="1" id="KW-0472">Membrane</keyword>
<evidence type="ECO:0000313" key="5">
    <source>
        <dbReference type="Proteomes" id="UP000297288"/>
    </source>
</evidence>
<dbReference type="Proteomes" id="UP000297288">
    <property type="component" value="Unassembled WGS sequence"/>
</dbReference>
<evidence type="ECO:0000313" key="4">
    <source>
        <dbReference type="Proteomes" id="UP000199322"/>
    </source>
</evidence>
<feature type="transmembrane region" description="Helical" evidence="1">
    <location>
        <begin position="6"/>
        <end position="27"/>
    </location>
</feature>
<sequence>MLYIINGLFIFSIVMLIVSISYFWDAAKEIRKGLNKDDKKIKSIDQKAYFTLFIFIVSTAISYILSLIFY</sequence>
<accession>A0A1G6IQX2</accession>
<protein>
    <submittedName>
        <fullName evidence="2">Uncharacterized protein</fullName>
    </submittedName>
</protein>
<name>A0A1G6IQX2_9BACT</name>
<dbReference type="Proteomes" id="UP000199322">
    <property type="component" value="Unassembled WGS sequence"/>
</dbReference>
<gene>
    <name evidence="3" type="ORF">E4650_03545</name>
    <name evidence="2" type="ORF">SAMN04488588_0455</name>
</gene>
<evidence type="ECO:0000256" key="1">
    <source>
        <dbReference type="SAM" id="Phobius"/>
    </source>
</evidence>
<reference evidence="3 5" key="2">
    <citation type="submission" date="2019-04" db="EMBL/GenBank/DDBJ databases">
        <title>Draft genome sequence data and analysis of a Fermenting Bacterium, Geotoga petraea strain HO-Geo1, isolated from heavy-oil petroleum reservoir in Russia.</title>
        <authorList>
            <person name="Grouzdev D.S."/>
            <person name="Semenova E.M."/>
            <person name="Sokolova D.S."/>
            <person name="Tourova T.P."/>
            <person name="Poltaraus A.B."/>
            <person name="Nazina T.N."/>
        </authorList>
    </citation>
    <scope>NUCLEOTIDE SEQUENCE [LARGE SCALE GENOMIC DNA]</scope>
    <source>
        <strain evidence="3 5">HO-Geo1</strain>
    </source>
</reference>
<reference evidence="2 4" key="1">
    <citation type="submission" date="2016-10" db="EMBL/GenBank/DDBJ databases">
        <authorList>
            <person name="de Groot N.N."/>
        </authorList>
    </citation>
    <scope>NUCLEOTIDE SEQUENCE [LARGE SCALE GENOMIC DNA]</scope>
    <source>
        <strain evidence="2 4">WG14</strain>
    </source>
</reference>
<dbReference type="EMBL" id="FMYV01000001">
    <property type="protein sequence ID" value="SDC08831.1"/>
    <property type="molecule type" value="Genomic_DNA"/>
</dbReference>
<keyword evidence="1" id="KW-0812">Transmembrane</keyword>
<keyword evidence="4" id="KW-1185">Reference proteome</keyword>
<dbReference type="EMBL" id="SRME01000001">
    <property type="protein sequence ID" value="TGG89275.1"/>
    <property type="molecule type" value="Genomic_DNA"/>
</dbReference>